<evidence type="ECO:0000313" key="1">
    <source>
        <dbReference type="EMBL" id="GLP94862.1"/>
    </source>
</evidence>
<dbReference type="PANTHER" id="PTHR48098:SF6">
    <property type="entry name" value="FERRI-BACILLIBACTIN ESTERASE BESA"/>
    <property type="match status" value="1"/>
</dbReference>
<accession>A0AA37RTZ4</accession>
<keyword evidence="2" id="KW-1185">Reference proteome</keyword>
<dbReference type="Pfam" id="PF00756">
    <property type="entry name" value="Esterase"/>
    <property type="match status" value="1"/>
</dbReference>
<name>A0AA37RTZ4_9GAMM</name>
<dbReference type="InterPro" id="IPR050583">
    <property type="entry name" value="Mycobacterial_A85_antigen"/>
</dbReference>
<dbReference type="AlphaFoldDB" id="A0AA37RTZ4"/>
<dbReference type="SUPFAM" id="SSF53474">
    <property type="entry name" value="alpha/beta-Hydrolases"/>
    <property type="match status" value="1"/>
</dbReference>
<gene>
    <name evidence="1" type="ORF">GCM10007895_01680</name>
</gene>
<reference evidence="1" key="2">
    <citation type="submission" date="2023-01" db="EMBL/GenBank/DDBJ databases">
        <title>Draft genome sequence of Paraferrimonas sedimenticola strain NBRC 101628.</title>
        <authorList>
            <person name="Sun Q."/>
            <person name="Mori K."/>
        </authorList>
    </citation>
    <scope>NUCLEOTIDE SEQUENCE</scope>
    <source>
        <strain evidence="1">NBRC 101628</strain>
    </source>
</reference>
<evidence type="ECO:0000313" key="2">
    <source>
        <dbReference type="Proteomes" id="UP001161422"/>
    </source>
</evidence>
<sequence>MITRIIIPFFVFFFSVASQAVEVSLGKLDTYADFPSKFIDQRTVRVWLPEGYPADKDYQVLYMFDGQALFDKNTTWNKQAWEVDDTAGRLQQQGALKPFIVVAIDNHSQRRRGEYFPQGAADYLTAEQRQQMLAHQGFEQGLHADRLLKFLVQELKPFIDANYRVKTGPANTALMGSSMGGLISLYALSRYPDTFGSAACLSTHWPGQIPPKPDGEVPTALRAFFKDNLPAPGQHKIYFDLGTATLDKYYPPLQAKMDLVMADKGYRQGVDWQTQTFGGAEHTEDAWSARLEIPLTFLFGK</sequence>
<proteinExistence type="predicted"/>
<dbReference type="EMBL" id="BSNC01000001">
    <property type="protein sequence ID" value="GLP94862.1"/>
    <property type="molecule type" value="Genomic_DNA"/>
</dbReference>
<reference evidence="1" key="1">
    <citation type="journal article" date="2014" name="Int. J. Syst. Evol. Microbiol.">
        <title>Complete genome sequence of Corynebacterium casei LMG S-19264T (=DSM 44701T), isolated from a smear-ripened cheese.</title>
        <authorList>
            <consortium name="US DOE Joint Genome Institute (JGI-PGF)"/>
            <person name="Walter F."/>
            <person name="Albersmeier A."/>
            <person name="Kalinowski J."/>
            <person name="Ruckert C."/>
        </authorList>
    </citation>
    <scope>NUCLEOTIDE SEQUENCE</scope>
    <source>
        <strain evidence="1">NBRC 101628</strain>
    </source>
</reference>
<dbReference type="Gene3D" id="3.40.50.1820">
    <property type="entry name" value="alpha/beta hydrolase"/>
    <property type="match status" value="1"/>
</dbReference>
<organism evidence="1 2">
    <name type="scientific">Paraferrimonas sedimenticola</name>
    <dbReference type="NCBI Taxonomy" id="375674"/>
    <lineage>
        <taxon>Bacteria</taxon>
        <taxon>Pseudomonadati</taxon>
        <taxon>Pseudomonadota</taxon>
        <taxon>Gammaproteobacteria</taxon>
        <taxon>Alteromonadales</taxon>
        <taxon>Ferrimonadaceae</taxon>
        <taxon>Paraferrimonas</taxon>
    </lineage>
</organism>
<protein>
    <submittedName>
        <fullName evidence="1">Esterase</fullName>
    </submittedName>
</protein>
<dbReference type="Proteomes" id="UP001161422">
    <property type="component" value="Unassembled WGS sequence"/>
</dbReference>
<dbReference type="InterPro" id="IPR029058">
    <property type="entry name" value="AB_hydrolase_fold"/>
</dbReference>
<dbReference type="RefSeq" id="WP_245837156.1">
    <property type="nucleotide sequence ID" value="NZ_BSNC01000001.1"/>
</dbReference>
<dbReference type="InterPro" id="IPR000801">
    <property type="entry name" value="Esterase-like"/>
</dbReference>
<comment type="caution">
    <text evidence="1">The sequence shown here is derived from an EMBL/GenBank/DDBJ whole genome shotgun (WGS) entry which is preliminary data.</text>
</comment>
<dbReference type="PANTHER" id="PTHR48098">
    <property type="entry name" value="ENTEROCHELIN ESTERASE-RELATED"/>
    <property type="match status" value="1"/>
</dbReference>